<gene>
    <name evidence="1" type="ORF">CVT26_009254</name>
</gene>
<dbReference type="InterPro" id="IPR032675">
    <property type="entry name" value="LRR_dom_sf"/>
</dbReference>
<keyword evidence="2" id="KW-1185">Reference proteome</keyword>
<accession>A0A409YA96</accession>
<name>A0A409YA96_9AGAR</name>
<proteinExistence type="predicted"/>
<dbReference type="Proteomes" id="UP000284706">
    <property type="component" value="Unassembled WGS sequence"/>
</dbReference>
<protein>
    <submittedName>
        <fullName evidence="1">Uncharacterized protein</fullName>
    </submittedName>
</protein>
<dbReference type="AlphaFoldDB" id="A0A409YA96"/>
<dbReference type="Gene3D" id="3.80.10.10">
    <property type="entry name" value="Ribonuclease Inhibitor"/>
    <property type="match status" value="1"/>
</dbReference>
<dbReference type="SUPFAM" id="SSF81383">
    <property type="entry name" value="F-box domain"/>
    <property type="match status" value="1"/>
</dbReference>
<evidence type="ECO:0000313" key="2">
    <source>
        <dbReference type="Proteomes" id="UP000284706"/>
    </source>
</evidence>
<dbReference type="InParanoid" id="A0A409YA96"/>
<dbReference type="OrthoDB" id="2909371at2759"/>
<dbReference type="InterPro" id="IPR036047">
    <property type="entry name" value="F-box-like_dom_sf"/>
</dbReference>
<reference evidence="1 2" key="1">
    <citation type="journal article" date="2018" name="Evol. Lett.">
        <title>Horizontal gene cluster transfer increased hallucinogenic mushroom diversity.</title>
        <authorList>
            <person name="Reynolds H.T."/>
            <person name="Vijayakumar V."/>
            <person name="Gluck-Thaler E."/>
            <person name="Korotkin H.B."/>
            <person name="Matheny P.B."/>
            <person name="Slot J.C."/>
        </authorList>
    </citation>
    <scope>NUCLEOTIDE SEQUENCE [LARGE SCALE GENOMIC DNA]</scope>
    <source>
        <strain evidence="1 2">SRW20</strain>
    </source>
</reference>
<sequence>MSSEITTSPTFDSAVASRNPCLSDTNQTRCEACLEMDHLTDDESGDVSERARALRAKQNAYHDPIILRAPYDIAEKIFKLCVSQPPERDNRLNIAAVCQGWREIIFSNPAFWNTLCMRLSSSSPDNQAFIARQWLERSGNLPLTIAVYEYDTLRYGNPSGESEEPAPQTSPRLIDVINDFSDRWEALSLHNLPASFIPLFKGNDKGAPMLHHIILQPRDSVADQSVPCFAIEKAKPNLLTHINIYRIPLAFVDIEWKNAEFLILDKVKNAPRVFELAPLMQTCFVSLLGPASDSEGPDFLDKKLKQRKCLPHLEELGILCDLEEPGRLKSLLEKISLPTLQSLAITRYGQYAGGGVWLPFSSIQSLFAHSLCNLKELTLNGCRCMVSELVQFLDDKHLSSLESLRLLIPDFPEDPCVLPDELLQRLAETSIDGSYGSQSFLPCLHSLELDVGPHYNVQNHPTRRFPWQHFLGLLGSPNFEDLDYSKRPLTDVTLALDCPQGRSLVQQGYLDRETIQSLLDIFQRPGMKLLIQDISTRRDLLEEYQSKLGL</sequence>
<comment type="caution">
    <text evidence="1">The sequence shown here is derived from an EMBL/GenBank/DDBJ whole genome shotgun (WGS) entry which is preliminary data.</text>
</comment>
<evidence type="ECO:0000313" key="1">
    <source>
        <dbReference type="EMBL" id="PPQ99922.1"/>
    </source>
</evidence>
<organism evidence="1 2">
    <name type="scientific">Gymnopilus dilepis</name>
    <dbReference type="NCBI Taxonomy" id="231916"/>
    <lineage>
        <taxon>Eukaryota</taxon>
        <taxon>Fungi</taxon>
        <taxon>Dikarya</taxon>
        <taxon>Basidiomycota</taxon>
        <taxon>Agaricomycotina</taxon>
        <taxon>Agaricomycetes</taxon>
        <taxon>Agaricomycetidae</taxon>
        <taxon>Agaricales</taxon>
        <taxon>Agaricineae</taxon>
        <taxon>Hymenogastraceae</taxon>
        <taxon>Gymnopilus</taxon>
    </lineage>
</organism>
<dbReference type="EMBL" id="NHYE01001039">
    <property type="protein sequence ID" value="PPQ99922.1"/>
    <property type="molecule type" value="Genomic_DNA"/>
</dbReference>